<dbReference type="EMBL" id="HBUF01092934">
    <property type="protein sequence ID" value="CAG6636117.1"/>
    <property type="molecule type" value="Transcribed_RNA"/>
</dbReference>
<name>A0A8D8QS50_9HEMI</name>
<dbReference type="AlphaFoldDB" id="A0A8D8QS50"/>
<proteinExistence type="predicted"/>
<organism evidence="1">
    <name type="scientific">Cacopsylla melanoneura</name>
    <dbReference type="NCBI Taxonomy" id="428564"/>
    <lineage>
        <taxon>Eukaryota</taxon>
        <taxon>Metazoa</taxon>
        <taxon>Ecdysozoa</taxon>
        <taxon>Arthropoda</taxon>
        <taxon>Hexapoda</taxon>
        <taxon>Insecta</taxon>
        <taxon>Pterygota</taxon>
        <taxon>Neoptera</taxon>
        <taxon>Paraneoptera</taxon>
        <taxon>Hemiptera</taxon>
        <taxon>Sternorrhyncha</taxon>
        <taxon>Psylloidea</taxon>
        <taxon>Psyllidae</taxon>
        <taxon>Psyllinae</taxon>
        <taxon>Cacopsylla</taxon>
    </lineage>
</organism>
<reference evidence="1" key="1">
    <citation type="submission" date="2021-05" db="EMBL/GenBank/DDBJ databases">
        <authorList>
            <person name="Alioto T."/>
            <person name="Alioto T."/>
            <person name="Gomez Garrido J."/>
        </authorList>
    </citation>
    <scope>NUCLEOTIDE SEQUENCE</scope>
</reference>
<sequence>MCGKVGIPSERAMLSSVGAKVHVRVLTSSSTAAGLSQLSRLSVLMVFLSGGLPHRPCNGLIGRRFKRLLKRCRVYETGGVKVGCFKVRRCFVTGVRRGSVPNGRVVRLLVVGRFV</sequence>
<evidence type="ECO:0000313" key="1">
    <source>
        <dbReference type="EMBL" id="CAG6636117.1"/>
    </source>
</evidence>
<accession>A0A8D8QS50</accession>
<protein>
    <submittedName>
        <fullName evidence="1">Uncharacterized protein</fullName>
    </submittedName>
</protein>